<organism evidence="2">
    <name type="scientific">uncultured Chloroflexota bacterium</name>
    <dbReference type="NCBI Taxonomy" id="166587"/>
    <lineage>
        <taxon>Bacteria</taxon>
        <taxon>Bacillati</taxon>
        <taxon>Chloroflexota</taxon>
        <taxon>environmental samples</taxon>
    </lineage>
</organism>
<dbReference type="AlphaFoldDB" id="A0A6J4KAP6"/>
<name>A0A6J4KAP6_9CHLR</name>
<protein>
    <submittedName>
        <fullName evidence="2">Uncharacterized protein</fullName>
    </submittedName>
</protein>
<sequence length="29" mass="3129">MQGMGSRGEDFHIASAPHLQYPGVGRGSW</sequence>
<gene>
    <name evidence="2" type="ORF">AVDCRST_MAG77-5501</name>
</gene>
<reference evidence="2" key="1">
    <citation type="submission" date="2020-02" db="EMBL/GenBank/DDBJ databases">
        <authorList>
            <person name="Meier V. D."/>
        </authorList>
    </citation>
    <scope>NUCLEOTIDE SEQUENCE</scope>
    <source>
        <strain evidence="2">AVDCRST_MAG77</strain>
    </source>
</reference>
<evidence type="ECO:0000313" key="2">
    <source>
        <dbReference type="EMBL" id="CAA9299450.1"/>
    </source>
</evidence>
<proteinExistence type="predicted"/>
<feature type="region of interest" description="Disordered" evidence="1">
    <location>
        <begin position="1"/>
        <end position="29"/>
    </location>
</feature>
<dbReference type="EMBL" id="CADCTC010000287">
    <property type="protein sequence ID" value="CAA9299450.1"/>
    <property type="molecule type" value="Genomic_DNA"/>
</dbReference>
<accession>A0A6J4KAP6</accession>
<evidence type="ECO:0000256" key="1">
    <source>
        <dbReference type="SAM" id="MobiDB-lite"/>
    </source>
</evidence>